<gene>
    <name evidence="1" type="ORF">CA85_35200</name>
</gene>
<evidence type="ECO:0000313" key="2">
    <source>
        <dbReference type="Proteomes" id="UP000318053"/>
    </source>
</evidence>
<dbReference type="AlphaFoldDB" id="A0A5C5XRT0"/>
<organism evidence="1 2">
    <name type="scientific">Allorhodopirellula solitaria</name>
    <dbReference type="NCBI Taxonomy" id="2527987"/>
    <lineage>
        <taxon>Bacteria</taxon>
        <taxon>Pseudomonadati</taxon>
        <taxon>Planctomycetota</taxon>
        <taxon>Planctomycetia</taxon>
        <taxon>Pirellulales</taxon>
        <taxon>Pirellulaceae</taxon>
        <taxon>Allorhodopirellula</taxon>
    </lineage>
</organism>
<proteinExistence type="predicted"/>
<dbReference type="Proteomes" id="UP000318053">
    <property type="component" value="Unassembled WGS sequence"/>
</dbReference>
<reference evidence="1 2" key="1">
    <citation type="submission" date="2019-02" db="EMBL/GenBank/DDBJ databases">
        <title>Deep-cultivation of Planctomycetes and their phenomic and genomic characterization uncovers novel biology.</title>
        <authorList>
            <person name="Wiegand S."/>
            <person name="Jogler M."/>
            <person name="Boedeker C."/>
            <person name="Pinto D."/>
            <person name="Vollmers J."/>
            <person name="Rivas-Marin E."/>
            <person name="Kohn T."/>
            <person name="Peeters S.H."/>
            <person name="Heuer A."/>
            <person name="Rast P."/>
            <person name="Oberbeckmann S."/>
            <person name="Bunk B."/>
            <person name="Jeske O."/>
            <person name="Meyerdierks A."/>
            <person name="Storesund J.E."/>
            <person name="Kallscheuer N."/>
            <person name="Luecker S."/>
            <person name="Lage O.M."/>
            <person name="Pohl T."/>
            <person name="Merkel B.J."/>
            <person name="Hornburger P."/>
            <person name="Mueller R.-W."/>
            <person name="Bruemmer F."/>
            <person name="Labrenz M."/>
            <person name="Spormann A.M."/>
            <person name="Op Den Camp H."/>
            <person name="Overmann J."/>
            <person name="Amann R."/>
            <person name="Jetten M.S.M."/>
            <person name="Mascher T."/>
            <person name="Medema M.H."/>
            <person name="Devos D.P."/>
            <person name="Kaster A.-K."/>
            <person name="Ovreas L."/>
            <person name="Rohde M."/>
            <person name="Galperin M.Y."/>
            <person name="Jogler C."/>
        </authorList>
    </citation>
    <scope>NUCLEOTIDE SEQUENCE [LARGE SCALE GENOMIC DNA]</scope>
    <source>
        <strain evidence="1 2">CA85</strain>
    </source>
</reference>
<name>A0A5C5XRT0_9BACT</name>
<keyword evidence="2" id="KW-1185">Reference proteome</keyword>
<protein>
    <submittedName>
        <fullName evidence="1">Uncharacterized protein</fullName>
    </submittedName>
</protein>
<dbReference type="EMBL" id="SJPK01000009">
    <property type="protein sequence ID" value="TWT64735.1"/>
    <property type="molecule type" value="Genomic_DNA"/>
</dbReference>
<accession>A0A5C5XRT0</accession>
<comment type="caution">
    <text evidence="1">The sequence shown here is derived from an EMBL/GenBank/DDBJ whole genome shotgun (WGS) entry which is preliminary data.</text>
</comment>
<sequence>MLSHQIHSAHPIQQAADLIDVGRRNIELRAVKPRVAQPTWPLRNA</sequence>
<evidence type="ECO:0000313" key="1">
    <source>
        <dbReference type="EMBL" id="TWT64735.1"/>
    </source>
</evidence>